<feature type="chain" id="PRO_5024948840" description="DUF2927 domain-containing protein" evidence="1">
    <location>
        <begin position="21"/>
        <end position="286"/>
    </location>
</feature>
<proteinExistence type="predicted"/>
<dbReference type="EMBL" id="CP032228">
    <property type="protein sequence ID" value="QFI62035.1"/>
    <property type="molecule type" value="Genomic_DNA"/>
</dbReference>
<evidence type="ECO:0000313" key="3">
    <source>
        <dbReference type="Proteomes" id="UP000325385"/>
    </source>
</evidence>
<gene>
    <name evidence="2" type="ORF">D0Y83_01140</name>
</gene>
<keyword evidence="1" id="KW-0732">Signal</keyword>
<dbReference type="AlphaFoldDB" id="A0A5P6N7R8"/>
<feature type="signal peptide" evidence="1">
    <location>
        <begin position="1"/>
        <end position="20"/>
    </location>
</feature>
<sequence>MIRSLFFPALLLVTTGGAIAQEAEPNHSGALQAEQIIVSGNRVTTPKDAKLLRRFTEQILEPAKSDQLARWNHRVCPEILGVRDEEARFIRERIAKLAADVGLHAADDQCNTTLLIAFSLDAATLARSLTDSDRIKLKQDGYARWRQFRETDRPVRWLTVTDFCSEGCVTPNSRLSKTGSANFQTLIVIVDHEQIGEFQIGELTDYLAMVSLAAPELQGPWPSGSVLAMFDAERHEAERFGLTDYDLALLRGLYASRGNAGAREQIGRIVAEMTAGIDPSTDPRDD</sequence>
<reference evidence="3" key="1">
    <citation type="submission" date="2018-09" db="EMBL/GenBank/DDBJ databases">
        <title>Nocardia yunnanensis sp. nov., an actinomycete isolated from a soil sample.</title>
        <authorList>
            <person name="Zhang J."/>
        </authorList>
    </citation>
    <scope>NUCLEOTIDE SEQUENCE [LARGE SCALE GENOMIC DNA]</scope>
    <source>
        <strain evidence="3">21-3</strain>
    </source>
</reference>
<accession>A0A5P6N7R8</accession>
<evidence type="ECO:0000256" key="1">
    <source>
        <dbReference type="SAM" id="SignalP"/>
    </source>
</evidence>
<evidence type="ECO:0008006" key="4">
    <source>
        <dbReference type="Google" id="ProtNLM"/>
    </source>
</evidence>
<dbReference type="Proteomes" id="UP000325385">
    <property type="component" value="Chromosome"/>
</dbReference>
<protein>
    <recommendedName>
        <fullName evidence="4">DUF2927 domain-containing protein</fullName>
    </recommendedName>
</protein>
<name>A0A5P6N7R8_9SPHN</name>
<evidence type="ECO:0000313" key="2">
    <source>
        <dbReference type="EMBL" id="QFI62035.1"/>
    </source>
</evidence>
<organism evidence="2 3">
    <name type="scientific">Qipengyuania flava</name>
    <dbReference type="NCBI Taxonomy" id="192812"/>
    <lineage>
        <taxon>Bacteria</taxon>
        <taxon>Pseudomonadati</taxon>
        <taxon>Pseudomonadota</taxon>
        <taxon>Alphaproteobacteria</taxon>
        <taxon>Sphingomonadales</taxon>
        <taxon>Erythrobacteraceae</taxon>
        <taxon>Qipengyuania</taxon>
    </lineage>
</organism>